<evidence type="ECO:0000256" key="1">
    <source>
        <dbReference type="SAM" id="MobiDB-lite"/>
    </source>
</evidence>
<protein>
    <submittedName>
        <fullName evidence="2">Uncharacterized protein</fullName>
    </submittedName>
</protein>
<sequence length="173" mass="18436">MHKLSATELASAMPVKCLAIQGHAFVACPPVLSCPPPCSGLTCGPSVLHSKRLVLPMGCEEEMMASEQKRSLKSKEPPLTTHSFSPPLYLCHRPCSDTSPAPETPEGRSPGLPTLPSKKPREGVVPPGTGKPFILGASLLTDSCVDWKVGCMLHELRLHQPCGLSVPDLPSLR</sequence>
<gene>
    <name evidence="2" type="ORF">Q5P01_014607</name>
</gene>
<dbReference type="PROSITE" id="PS51257">
    <property type="entry name" value="PROKAR_LIPOPROTEIN"/>
    <property type="match status" value="1"/>
</dbReference>
<evidence type="ECO:0000313" key="3">
    <source>
        <dbReference type="Proteomes" id="UP001187415"/>
    </source>
</evidence>
<reference evidence="2" key="1">
    <citation type="submission" date="2023-07" db="EMBL/GenBank/DDBJ databases">
        <title>Chromosome-level Genome Assembly of Striped Snakehead (Channa striata).</title>
        <authorList>
            <person name="Liu H."/>
        </authorList>
    </citation>
    <scope>NUCLEOTIDE SEQUENCE</scope>
    <source>
        <strain evidence="2">Gz</strain>
        <tissue evidence="2">Muscle</tissue>
    </source>
</reference>
<feature type="region of interest" description="Disordered" evidence="1">
    <location>
        <begin position="65"/>
        <end position="127"/>
    </location>
</feature>
<name>A0AA88SFD7_CHASR</name>
<organism evidence="2 3">
    <name type="scientific">Channa striata</name>
    <name type="common">Snakehead murrel</name>
    <name type="synonym">Ophicephalus striatus</name>
    <dbReference type="NCBI Taxonomy" id="64152"/>
    <lineage>
        <taxon>Eukaryota</taxon>
        <taxon>Metazoa</taxon>
        <taxon>Chordata</taxon>
        <taxon>Craniata</taxon>
        <taxon>Vertebrata</taxon>
        <taxon>Euteleostomi</taxon>
        <taxon>Actinopterygii</taxon>
        <taxon>Neopterygii</taxon>
        <taxon>Teleostei</taxon>
        <taxon>Neoteleostei</taxon>
        <taxon>Acanthomorphata</taxon>
        <taxon>Anabantaria</taxon>
        <taxon>Anabantiformes</taxon>
        <taxon>Channoidei</taxon>
        <taxon>Channidae</taxon>
        <taxon>Channa</taxon>
    </lineage>
</organism>
<feature type="compositionally biased region" description="Basic and acidic residues" evidence="1">
    <location>
        <begin position="67"/>
        <end position="76"/>
    </location>
</feature>
<comment type="caution">
    <text evidence="2">The sequence shown here is derived from an EMBL/GenBank/DDBJ whole genome shotgun (WGS) entry which is preliminary data.</text>
</comment>
<dbReference type="EMBL" id="JAUPFM010000011">
    <property type="protein sequence ID" value="KAK2837395.1"/>
    <property type="molecule type" value="Genomic_DNA"/>
</dbReference>
<dbReference type="Proteomes" id="UP001187415">
    <property type="component" value="Unassembled WGS sequence"/>
</dbReference>
<evidence type="ECO:0000313" key="2">
    <source>
        <dbReference type="EMBL" id="KAK2837395.1"/>
    </source>
</evidence>
<keyword evidence="3" id="KW-1185">Reference proteome</keyword>
<dbReference type="AlphaFoldDB" id="A0AA88SFD7"/>
<proteinExistence type="predicted"/>
<accession>A0AA88SFD7</accession>